<comment type="similarity">
    <text evidence="1">Belongs to the multicopper oxidase family.</text>
</comment>
<proteinExistence type="inferred from homology"/>
<evidence type="ECO:0000313" key="9">
    <source>
        <dbReference type="EMBL" id="CAJ0599729.1"/>
    </source>
</evidence>
<dbReference type="GO" id="GO:0016491">
    <property type="term" value="F:oxidoreductase activity"/>
    <property type="evidence" value="ECO:0007669"/>
    <property type="project" value="UniProtKB-KW"/>
</dbReference>
<dbReference type="Pfam" id="PF07731">
    <property type="entry name" value="Cu-oxidase_2"/>
    <property type="match status" value="1"/>
</dbReference>
<keyword evidence="3" id="KW-0560">Oxidoreductase</keyword>
<dbReference type="CDD" id="cd13858">
    <property type="entry name" value="CuRO_1_tcLCC2_insect_like"/>
    <property type="match status" value="1"/>
</dbReference>
<feature type="chain" id="PRO_5041405723" evidence="5">
    <location>
        <begin position="18"/>
        <end position="716"/>
    </location>
</feature>
<dbReference type="Pfam" id="PF07732">
    <property type="entry name" value="Cu-oxidase_3"/>
    <property type="match status" value="1"/>
</dbReference>
<feature type="domain" description="Plastocyanin-like" evidence="7">
    <location>
        <begin position="513"/>
        <end position="684"/>
    </location>
</feature>
<dbReference type="InterPro" id="IPR045087">
    <property type="entry name" value="Cu-oxidase_fam"/>
</dbReference>
<feature type="domain" description="Plastocyanin-like" evidence="6">
    <location>
        <begin position="284"/>
        <end position="414"/>
    </location>
</feature>
<keyword evidence="5" id="KW-0732">Signal</keyword>
<protein>
    <submittedName>
        <fullName evidence="9">Uncharacterized protein</fullName>
    </submittedName>
</protein>
<dbReference type="Gene3D" id="2.60.40.420">
    <property type="entry name" value="Cupredoxins - blue copper proteins"/>
    <property type="match status" value="3"/>
</dbReference>
<gene>
    <name evidence="9" type="ORF">CYNAS_LOCUS11712</name>
</gene>
<evidence type="ECO:0000256" key="1">
    <source>
        <dbReference type="ARBA" id="ARBA00010609"/>
    </source>
</evidence>
<accession>A0AA36GX42</accession>
<comment type="caution">
    <text evidence="9">The sequence shown here is derived from an EMBL/GenBank/DDBJ whole genome shotgun (WGS) entry which is preliminary data.</text>
</comment>
<evidence type="ECO:0000256" key="4">
    <source>
        <dbReference type="ARBA" id="ARBA00023008"/>
    </source>
</evidence>
<dbReference type="AlphaFoldDB" id="A0AA36GX42"/>
<evidence type="ECO:0000259" key="8">
    <source>
        <dbReference type="Pfam" id="PF07732"/>
    </source>
</evidence>
<dbReference type="GO" id="GO:0006826">
    <property type="term" value="P:iron ion transport"/>
    <property type="evidence" value="ECO:0007669"/>
    <property type="project" value="TreeGrafter"/>
</dbReference>
<keyword evidence="2" id="KW-0479">Metal-binding</keyword>
<evidence type="ECO:0000256" key="2">
    <source>
        <dbReference type="ARBA" id="ARBA00022723"/>
    </source>
</evidence>
<evidence type="ECO:0000313" key="10">
    <source>
        <dbReference type="Proteomes" id="UP001176961"/>
    </source>
</evidence>
<dbReference type="PANTHER" id="PTHR11709:SF394">
    <property type="entry name" value="FI03373P-RELATED"/>
    <property type="match status" value="1"/>
</dbReference>
<reference evidence="9" key="1">
    <citation type="submission" date="2023-07" db="EMBL/GenBank/DDBJ databases">
        <authorList>
            <consortium name="CYATHOMIX"/>
        </authorList>
    </citation>
    <scope>NUCLEOTIDE SEQUENCE</scope>
    <source>
        <strain evidence="9">N/A</strain>
    </source>
</reference>
<evidence type="ECO:0000259" key="7">
    <source>
        <dbReference type="Pfam" id="PF07731"/>
    </source>
</evidence>
<dbReference type="EMBL" id="CATQJL010000223">
    <property type="protein sequence ID" value="CAJ0599729.1"/>
    <property type="molecule type" value="Genomic_DNA"/>
</dbReference>
<dbReference type="PANTHER" id="PTHR11709">
    <property type="entry name" value="MULTI-COPPER OXIDASE"/>
    <property type="match status" value="1"/>
</dbReference>
<feature type="domain" description="Plastocyanin-like" evidence="8">
    <location>
        <begin position="104"/>
        <end position="214"/>
    </location>
</feature>
<name>A0AA36GX42_CYLNA</name>
<dbReference type="InterPro" id="IPR008972">
    <property type="entry name" value="Cupredoxin"/>
</dbReference>
<dbReference type="GO" id="GO:0005507">
    <property type="term" value="F:copper ion binding"/>
    <property type="evidence" value="ECO:0007669"/>
    <property type="project" value="InterPro"/>
</dbReference>
<keyword evidence="10" id="KW-1185">Reference proteome</keyword>
<organism evidence="9 10">
    <name type="scientific">Cylicocyclus nassatus</name>
    <name type="common">Nematode worm</name>
    <dbReference type="NCBI Taxonomy" id="53992"/>
    <lineage>
        <taxon>Eukaryota</taxon>
        <taxon>Metazoa</taxon>
        <taxon>Ecdysozoa</taxon>
        <taxon>Nematoda</taxon>
        <taxon>Chromadorea</taxon>
        <taxon>Rhabditida</taxon>
        <taxon>Rhabditina</taxon>
        <taxon>Rhabditomorpha</taxon>
        <taxon>Strongyloidea</taxon>
        <taxon>Strongylidae</taxon>
        <taxon>Cylicocyclus</taxon>
    </lineage>
</organism>
<dbReference type="Pfam" id="PF00394">
    <property type="entry name" value="Cu-oxidase"/>
    <property type="match status" value="1"/>
</dbReference>
<dbReference type="InterPro" id="IPR011706">
    <property type="entry name" value="Cu-oxidase_C"/>
</dbReference>
<evidence type="ECO:0000259" key="6">
    <source>
        <dbReference type="Pfam" id="PF00394"/>
    </source>
</evidence>
<dbReference type="InterPro" id="IPR001117">
    <property type="entry name" value="Cu-oxidase_2nd"/>
</dbReference>
<dbReference type="CDD" id="cd13905">
    <property type="entry name" value="CuRO_3_tcLLC2_insect_like"/>
    <property type="match status" value="1"/>
</dbReference>
<dbReference type="GO" id="GO:0005886">
    <property type="term" value="C:plasma membrane"/>
    <property type="evidence" value="ECO:0007669"/>
    <property type="project" value="TreeGrafter"/>
</dbReference>
<keyword evidence="4" id="KW-0186">Copper</keyword>
<feature type="signal peptide" evidence="5">
    <location>
        <begin position="1"/>
        <end position="17"/>
    </location>
</feature>
<evidence type="ECO:0000256" key="5">
    <source>
        <dbReference type="SAM" id="SignalP"/>
    </source>
</evidence>
<evidence type="ECO:0000256" key="3">
    <source>
        <dbReference type="ARBA" id="ARBA00023002"/>
    </source>
</evidence>
<dbReference type="Proteomes" id="UP001176961">
    <property type="component" value="Unassembled WGS sequence"/>
</dbReference>
<dbReference type="InterPro" id="IPR011707">
    <property type="entry name" value="Cu-oxidase-like_N"/>
</dbReference>
<sequence length="716" mass="81802">MWTAGLILCILTHAGYTYERYARPLTIPEPDQNGVYVFDLVVEKRLTMSSNTINEWQHGTPVDYSPDTASWTKREPDQLKSCFDHYPLNANKSRHDASILNDVVVLDGLHRRVVTINGKTPGDTIVVPYMAEVLLRVHNKVLMDSITIHVHGIDKQGLWYMDGVAFIQQCPIQSTNYFEYRFIADNKGTHWYHGHFQTDRGDGLLGGFVVLDPKDRAVDLGNGVAKVPNREYYMMLQDIATETTEEAFLRLMEKSMKWMYGFDDHKKCWQPTRTADGGNVGGAVPISALTINDKGWHNRADILTRPWNLPLERFLIKKDETVLFRITNGGVAQELMLHIEGHKLIVTAADGDDCVFHEVDRLILFPGERYDVAIKGLKNPTKKTYMAVVETVQYYYFDWTSVETDYGVAFLEYEDVNMPEERSPPSFIYSPECTAEKRCTVLNCPFENYPSNYNFTCLSYDVLRHPKPKEIDPDILRDTPFEENYEEHFINMHYDSHVNKYKFEFPLGMPYYNKDKMDLISKNCDTTKCTSSDNKYDKKCRCFVNLKHKLNSIVQITMFNMGKGGGFATGYAHPYHVHSTHFHVMKVGWPKYNASGMITEMNPDLACDGANMACDGVVWRNRSWMNGAVQGMNTVDPSLRDTVSVPVGGYVVLRFRASNPGWWFAHCHLELHHMSGTAYAFQIGEDHEIPPPPDNFPHDCGHFSMPSVSCLPSVTI</sequence>
<dbReference type="SUPFAM" id="SSF49503">
    <property type="entry name" value="Cupredoxins"/>
    <property type="match status" value="2"/>
</dbReference>